<sequence length="760" mass="83671">MVRFFGIPFSLPEKVRKALVRRRLFFSHRAAMTVYWLSARWQQHASKIESIVWALAVVLSLLVWRPLQTWLGDLPDPAGAVALRGLVSTIGAAMIGATAIAASFILFALQVNVERLPHGLFRHFSSDRKLIASVAASLLLAIAGTALSLVADAGHLATIVLVGILALLLNLRLLYFAYRRSLLLIDPIQQLELIYSRMARDLHRTSRRLDTMSTLVELKQDPPARRIESKFDTRRATVLQANPNWTVGVKTTVGQAAAYARRAGEHGDLEVSAAALSMIINLNAAYVQIKGRTFFSNQLLIDNPLVADGVFSETLENLRRLSAVALTRRDELQLEQIFNTMAALVNVLCQIGYANDHDSKFHALLAAGYLESAIEAVLPSGLTDTVMRGLQAMGRSSSYFVQASASQETVSLIKKIAAIGCFGAIKPDQKPITLVAMEELRDLTLKMLRSEEHDPGFALRQLRESVSSVAQTFLRMPDAILGGHATYLAPYYSVTTHTSLCSTLTQLGNALAQREAGDALASRVIDHLEIWADGLSGSQKDLLLLSVEKRSPFFFDIAHWIAQVSEVLLFVAAAPAAREHARGELRKHARWLASTLSWIPADVESVKFVEGWSHRGNMTDLALRCRRLGEEETYQAVERIMFNWALEAGKHHTGWDTLGQWLLALAGLALTSGDGKDATMLKGRLSTKLTLADAPSQKMRDRAARCLREAANEVSQREFEIDRVKQLLSSGDNAATRLLLTEMANILSPGTKDEPAGSIF</sequence>
<feature type="transmembrane region" description="Helical" evidence="1">
    <location>
        <begin position="156"/>
        <end position="175"/>
    </location>
</feature>
<gene>
    <name evidence="2" type="ORF">B5J99_08850</name>
</gene>
<dbReference type="RefSeq" id="WP_117352205.1">
    <property type="nucleotide sequence ID" value="NZ_CP020083.1"/>
</dbReference>
<feature type="transmembrane region" description="Helical" evidence="1">
    <location>
        <begin position="130"/>
        <end position="150"/>
    </location>
</feature>
<reference evidence="2 3" key="1">
    <citation type="submission" date="2017-03" db="EMBL/GenBank/DDBJ databases">
        <title>Complete genome sequence of Blastomonas fulva degrading microcsystin LR.</title>
        <authorList>
            <person name="Lee H.-g."/>
            <person name="Jin L."/>
            <person name="oh H.-M."/>
        </authorList>
    </citation>
    <scope>NUCLEOTIDE SEQUENCE [LARGE SCALE GENOMIC DNA]</scope>
    <source>
        <strain evidence="2 3">T2</strain>
    </source>
</reference>
<keyword evidence="1" id="KW-1133">Transmembrane helix</keyword>
<organism evidence="2 3">
    <name type="scientific">Blastomonas fulva</name>
    <dbReference type="NCBI Taxonomy" id="1550728"/>
    <lineage>
        <taxon>Bacteria</taxon>
        <taxon>Pseudomonadati</taxon>
        <taxon>Pseudomonadota</taxon>
        <taxon>Alphaproteobacteria</taxon>
        <taxon>Sphingomonadales</taxon>
        <taxon>Sphingomonadaceae</taxon>
        <taxon>Blastomonas</taxon>
    </lineage>
</organism>
<dbReference type="EMBL" id="CP020083">
    <property type="protein sequence ID" value="ASR51561.1"/>
    <property type="molecule type" value="Genomic_DNA"/>
</dbReference>
<evidence type="ECO:0000313" key="2">
    <source>
        <dbReference type="EMBL" id="ASR51561.1"/>
    </source>
</evidence>
<evidence type="ECO:0008006" key="4">
    <source>
        <dbReference type="Google" id="ProtNLM"/>
    </source>
</evidence>
<protein>
    <recommendedName>
        <fullName evidence="4">DUF2254 domain-containing protein</fullName>
    </recommendedName>
</protein>
<evidence type="ECO:0000256" key="1">
    <source>
        <dbReference type="SAM" id="Phobius"/>
    </source>
</evidence>
<dbReference type="GeneID" id="303485676"/>
<feature type="transmembrane region" description="Helical" evidence="1">
    <location>
        <begin position="50"/>
        <end position="67"/>
    </location>
</feature>
<keyword evidence="3" id="KW-1185">Reference proteome</keyword>
<proteinExistence type="predicted"/>
<keyword evidence="1" id="KW-0812">Transmembrane</keyword>
<name>A0ABM6M6K3_9SPHN</name>
<dbReference type="Proteomes" id="UP000258016">
    <property type="component" value="Chromosome"/>
</dbReference>
<accession>A0ABM6M6K3</accession>
<feature type="transmembrane region" description="Helical" evidence="1">
    <location>
        <begin position="87"/>
        <end position="109"/>
    </location>
</feature>
<evidence type="ECO:0000313" key="3">
    <source>
        <dbReference type="Proteomes" id="UP000258016"/>
    </source>
</evidence>
<keyword evidence="1" id="KW-0472">Membrane</keyword>